<evidence type="ECO:0000256" key="1">
    <source>
        <dbReference type="ARBA" id="ARBA00004141"/>
    </source>
</evidence>
<accession>A0ABS6MBB6</accession>
<evidence type="ECO:0000313" key="8">
    <source>
        <dbReference type="Proteomes" id="UP000755551"/>
    </source>
</evidence>
<name>A0ABS6MBB6_9GAMM</name>
<evidence type="ECO:0000256" key="6">
    <source>
        <dbReference type="RuleBase" id="RU363041"/>
    </source>
</evidence>
<feature type="transmembrane region" description="Helical" evidence="6">
    <location>
        <begin position="6"/>
        <end position="35"/>
    </location>
</feature>
<evidence type="ECO:0000256" key="3">
    <source>
        <dbReference type="ARBA" id="ARBA00022692"/>
    </source>
</evidence>
<evidence type="ECO:0000313" key="7">
    <source>
        <dbReference type="EMBL" id="MBV0933131.1"/>
    </source>
</evidence>
<dbReference type="PANTHER" id="PTHR43483">
    <property type="entry name" value="MEMBRANE TRANSPORTER PROTEIN HI_0806-RELATED"/>
    <property type="match status" value="1"/>
</dbReference>
<feature type="transmembrane region" description="Helical" evidence="6">
    <location>
        <begin position="147"/>
        <end position="167"/>
    </location>
</feature>
<dbReference type="EMBL" id="JAHQZT010000007">
    <property type="protein sequence ID" value="MBV0933131.1"/>
    <property type="molecule type" value="Genomic_DNA"/>
</dbReference>
<feature type="transmembrane region" description="Helical" evidence="6">
    <location>
        <begin position="81"/>
        <end position="101"/>
    </location>
</feature>
<evidence type="ECO:0000256" key="5">
    <source>
        <dbReference type="ARBA" id="ARBA00023136"/>
    </source>
</evidence>
<sequence length="267" mass="27468">MLTTLLLYVVLGALAGVVAGLFGIGGGLLIVPVLVFSFELQGIAPEVLTHMAVATSLATIVVTSISSVRTHHQHGAVRWELFKPLAMGILLGAVLGVNTAVQLPGGVLQIALGIFALLVAIQMALNLKPGAGDQVASKAELSIAGGLIGWASSIFGIGGGTLSVPYLSWRRIVMQQAVATSAACGLPIAVMGALTNIWMGWGEANLPAWSLGYVYMPAFAGIVLASSLTAPIGARLAHRLSQPILKKIFAVFLVVVGGRFILSNLGA</sequence>
<evidence type="ECO:0000256" key="2">
    <source>
        <dbReference type="ARBA" id="ARBA00009142"/>
    </source>
</evidence>
<dbReference type="Pfam" id="PF01925">
    <property type="entry name" value="TauE"/>
    <property type="match status" value="1"/>
</dbReference>
<keyword evidence="3 6" id="KW-0812">Transmembrane</keyword>
<feature type="transmembrane region" description="Helical" evidence="6">
    <location>
        <begin position="244"/>
        <end position="262"/>
    </location>
</feature>
<keyword evidence="5 6" id="KW-0472">Membrane</keyword>
<feature type="transmembrane region" description="Helical" evidence="6">
    <location>
        <begin position="108"/>
        <end position="127"/>
    </location>
</feature>
<feature type="transmembrane region" description="Helical" evidence="6">
    <location>
        <begin position="47"/>
        <end position="69"/>
    </location>
</feature>
<keyword evidence="4 6" id="KW-1133">Transmembrane helix</keyword>
<comment type="similarity">
    <text evidence="2 6">Belongs to the 4-toluene sulfonate uptake permease (TSUP) (TC 2.A.102) family.</text>
</comment>
<protein>
    <recommendedName>
        <fullName evidence="6">Probable membrane transporter protein</fullName>
    </recommendedName>
</protein>
<dbReference type="PANTHER" id="PTHR43483:SF3">
    <property type="entry name" value="MEMBRANE TRANSPORTER PROTEIN HI_0806-RELATED"/>
    <property type="match status" value="1"/>
</dbReference>
<dbReference type="InterPro" id="IPR002781">
    <property type="entry name" value="TM_pro_TauE-like"/>
</dbReference>
<feature type="transmembrane region" description="Helical" evidence="6">
    <location>
        <begin position="179"/>
        <end position="201"/>
    </location>
</feature>
<keyword evidence="6" id="KW-1003">Cell membrane</keyword>
<organism evidence="7 8">
    <name type="scientific">Marinobacterium weihaiense</name>
    <dbReference type="NCBI Taxonomy" id="2851016"/>
    <lineage>
        <taxon>Bacteria</taxon>
        <taxon>Pseudomonadati</taxon>
        <taxon>Pseudomonadota</taxon>
        <taxon>Gammaproteobacteria</taxon>
        <taxon>Oceanospirillales</taxon>
        <taxon>Oceanospirillaceae</taxon>
        <taxon>Marinobacterium</taxon>
    </lineage>
</organism>
<dbReference type="RefSeq" id="WP_217334556.1">
    <property type="nucleotide sequence ID" value="NZ_JAHQZT010000007.1"/>
</dbReference>
<feature type="transmembrane region" description="Helical" evidence="6">
    <location>
        <begin position="213"/>
        <end position="232"/>
    </location>
</feature>
<comment type="subcellular location">
    <subcellularLocation>
        <location evidence="6">Cell membrane</location>
        <topology evidence="6">Multi-pass membrane protein</topology>
    </subcellularLocation>
    <subcellularLocation>
        <location evidence="1">Membrane</location>
        <topology evidence="1">Multi-pass membrane protein</topology>
    </subcellularLocation>
</comment>
<comment type="caution">
    <text evidence="7">The sequence shown here is derived from an EMBL/GenBank/DDBJ whole genome shotgun (WGS) entry which is preliminary data.</text>
</comment>
<gene>
    <name evidence="7" type="ORF">KTN04_07260</name>
</gene>
<keyword evidence="8" id="KW-1185">Reference proteome</keyword>
<evidence type="ECO:0000256" key="4">
    <source>
        <dbReference type="ARBA" id="ARBA00022989"/>
    </source>
</evidence>
<reference evidence="7 8" key="1">
    <citation type="submission" date="2021-06" db="EMBL/GenBank/DDBJ databases">
        <title>Bacterium isolated from marine sediment.</title>
        <authorList>
            <person name="Zhu K.-L."/>
            <person name="Du Z.-J."/>
            <person name="Liang Q.-Y."/>
        </authorList>
    </citation>
    <scope>NUCLEOTIDE SEQUENCE [LARGE SCALE GENOMIC DNA]</scope>
    <source>
        <strain evidence="7 8">A346</strain>
    </source>
</reference>
<dbReference type="Proteomes" id="UP000755551">
    <property type="component" value="Unassembled WGS sequence"/>
</dbReference>
<proteinExistence type="inferred from homology"/>